<keyword evidence="2" id="KW-1185">Reference proteome</keyword>
<accession>A0A1A9VUV2</accession>
<name>A0A1A9VUV2_GLOAU</name>
<sequence>MKNDYNTTLSSAWNSEDCDVNNNSQDTMSTQPSTTAAVDSMYNFNARLQRMNWSSVVLGIALVNVLNTRKIGCEKLFLGTTRRYDESRYTVQLPVQRECPDQVTRYIGVPQFAKQKPLNLHYLGGKDVYDKVIVEYGV</sequence>
<dbReference type="EnsemblMetazoa" id="GAUT048445-RA">
    <property type="protein sequence ID" value="GAUT048445-PA"/>
    <property type="gene ID" value="GAUT048445"/>
</dbReference>
<evidence type="ECO:0000313" key="2">
    <source>
        <dbReference type="Proteomes" id="UP000078200"/>
    </source>
</evidence>
<dbReference type="Proteomes" id="UP000078200">
    <property type="component" value="Unassembled WGS sequence"/>
</dbReference>
<protein>
    <submittedName>
        <fullName evidence="1">Uncharacterized protein</fullName>
    </submittedName>
</protein>
<dbReference type="VEuPathDB" id="VectorBase:GAUT048445"/>
<reference evidence="1" key="1">
    <citation type="submission" date="2020-05" db="UniProtKB">
        <authorList>
            <consortium name="EnsemblMetazoa"/>
        </authorList>
    </citation>
    <scope>IDENTIFICATION</scope>
    <source>
        <strain evidence="1">TTRI</strain>
    </source>
</reference>
<evidence type="ECO:0000313" key="1">
    <source>
        <dbReference type="EnsemblMetazoa" id="GAUT048445-PA"/>
    </source>
</evidence>
<dbReference type="AlphaFoldDB" id="A0A1A9VUV2"/>
<organism evidence="1 2">
    <name type="scientific">Glossina austeni</name>
    <name type="common">Savannah tsetse fly</name>
    <dbReference type="NCBI Taxonomy" id="7395"/>
    <lineage>
        <taxon>Eukaryota</taxon>
        <taxon>Metazoa</taxon>
        <taxon>Ecdysozoa</taxon>
        <taxon>Arthropoda</taxon>
        <taxon>Hexapoda</taxon>
        <taxon>Insecta</taxon>
        <taxon>Pterygota</taxon>
        <taxon>Neoptera</taxon>
        <taxon>Endopterygota</taxon>
        <taxon>Diptera</taxon>
        <taxon>Brachycera</taxon>
        <taxon>Muscomorpha</taxon>
        <taxon>Hippoboscoidea</taxon>
        <taxon>Glossinidae</taxon>
        <taxon>Glossina</taxon>
    </lineage>
</organism>
<proteinExistence type="predicted"/>